<dbReference type="InterPro" id="IPR047057">
    <property type="entry name" value="MerR_fam"/>
</dbReference>
<dbReference type="InterPro" id="IPR009061">
    <property type="entry name" value="DNA-bd_dom_put_sf"/>
</dbReference>
<dbReference type="EMBL" id="AP014564">
    <property type="protein sequence ID" value="BAV94239.1"/>
    <property type="molecule type" value="Genomic_DNA"/>
</dbReference>
<dbReference type="Gene3D" id="1.10.1660.10">
    <property type="match status" value="1"/>
</dbReference>
<dbReference type="SUPFAM" id="SSF46955">
    <property type="entry name" value="Putative DNA-binding domain"/>
    <property type="match status" value="1"/>
</dbReference>
<dbReference type="CDD" id="cd04765">
    <property type="entry name" value="HTH_MlrA-like_sg2"/>
    <property type="match status" value="1"/>
</dbReference>
<dbReference type="KEGG" id="ise:JBKA6_0226"/>
<reference evidence="3 4" key="1">
    <citation type="submission" date="2014-03" db="EMBL/GenBank/DDBJ databases">
        <title>complete genome sequence of Flavobacteriaceae bacterium JBKA-6.</title>
        <authorList>
            <person name="Takano T."/>
            <person name="Nakamura Y."/>
            <person name="Takuma S."/>
            <person name="Yasuike M."/>
            <person name="Matsuyama T."/>
            <person name="Sakai T."/>
            <person name="Fujiwara A."/>
            <person name="Kimoto K."/>
            <person name="Fukuda Y."/>
            <person name="Kondo H."/>
            <person name="Hirono I."/>
            <person name="Nakayasu C."/>
        </authorList>
    </citation>
    <scope>NUCLEOTIDE SEQUENCE [LARGE SCALE GENOMIC DNA]</scope>
    <source>
        <strain evidence="3 4">JBKA-6</strain>
    </source>
</reference>
<dbReference type="RefSeq" id="WP_096685005.1">
    <property type="nucleotide sequence ID" value="NZ_AP014564.1"/>
</dbReference>
<dbReference type="Proteomes" id="UP000243197">
    <property type="component" value="Chromosome"/>
</dbReference>
<dbReference type="PANTHER" id="PTHR30204:SF15">
    <property type="entry name" value="BLL5018 PROTEIN"/>
    <property type="match status" value="1"/>
</dbReference>
<evidence type="ECO:0000256" key="1">
    <source>
        <dbReference type="ARBA" id="ARBA00023125"/>
    </source>
</evidence>
<evidence type="ECO:0000259" key="2">
    <source>
        <dbReference type="PROSITE" id="PS50937"/>
    </source>
</evidence>
<accession>A0A1J1DWJ9</accession>
<dbReference type="GO" id="GO:0003677">
    <property type="term" value="F:DNA binding"/>
    <property type="evidence" value="ECO:0007669"/>
    <property type="project" value="UniProtKB-KW"/>
</dbReference>
<dbReference type="Pfam" id="PF13411">
    <property type="entry name" value="MerR_1"/>
    <property type="match status" value="1"/>
</dbReference>
<dbReference type="PROSITE" id="PS50937">
    <property type="entry name" value="HTH_MERR_2"/>
    <property type="match status" value="1"/>
</dbReference>
<evidence type="ECO:0000313" key="3">
    <source>
        <dbReference type="EMBL" id="BAV94239.1"/>
    </source>
</evidence>
<evidence type="ECO:0000313" key="4">
    <source>
        <dbReference type="Proteomes" id="UP000243197"/>
    </source>
</evidence>
<protein>
    <submittedName>
        <fullName evidence="3">Transcriptional regulator</fullName>
    </submittedName>
</protein>
<organism evidence="3 4">
    <name type="scientific">Ichthyobacterium seriolicida</name>
    <dbReference type="NCBI Taxonomy" id="242600"/>
    <lineage>
        <taxon>Bacteria</taxon>
        <taxon>Pseudomonadati</taxon>
        <taxon>Bacteroidota</taxon>
        <taxon>Flavobacteriia</taxon>
        <taxon>Flavobacteriales</taxon>
        <taxon>Ichthyobacteriaceae</taxon>
        <taxon>Ichthyobacterium</taxon>
    </lineage>
</organism>
<keyword evidence="4" id="KW-1185">Reference proteome</keyword>
<dbReference type="OrthoDB" id="9810140at2"/>
<keyword evidence="1" id="KW-0238">DNA-binding</keyword>
<dbReference type="InterPro" id="IPR000551">
    <property type="entry name" value="MerR-type_HTH_dom"/>
</dbReference>
<sequence>MKGKLPKKLYYTISEVADYFNVNISLIRFWEKEFEEINPKRNQKGNRYFTSKDIDNIAFIYDLLKVKGYTIEGAKEKLKNEKEVSLSNYQLIKKLENIKSRLLKLKAVKDDL</sequence>
<proteinExistence type="predicted"/>
<dbReference type="AlphaFoldDB" id="A0A1J1DWJ9"/>
<name>A0A1J1DWJ9_9FLAO</name>
<feature type="domain" description="HTH merR-type" evidence="2">
    <location>
        <begin position="10"/>
        <end position="80"/>
    </location>
</feature>
<gene>
    <name evidence="3" type="ORF">JBKA6_0226</name>
</gene>
<dbReference type="GO" id="GO:0003700">
    <property type="term" value="F:DNA-binding transcription factor activity"/>
    <property type="evidence" value="ECO:0007669"/>
    <property type="project" value="InterPro"/>
</dbReference>
<dbReference type="PANTHER" id="PTHR30204">
    <property type="entry name" value="REDOX-CYCLING DRUG-SENSING TRANSCRIPTIONAL ACTIVATOR SOXR"/>
    <property type="match status" value="1"/>
</dbReference>
<dbReference type="SMART" id="SM00422">
    <property type="entry name" value="HTH_MERR"/>
    <property type="match status" value="1"/>
</dbReference>